<organism evidence="8 9">
    <name type="scientific">Vibrio bivalvicida</name>
    <dbReference type="NCBI Taxonomy" id="1276888"/>
    <lineage>
        <taxon>Bacteria</taxon>
        <taxon>Pseudomonadati</taxon>
        <taxon>Pseudomonadota</taxon>
        <taxon>Gammaproteobacteria</taxon>
        <taxon>Vibrionales</taxon>
        <taxon>Vibrionaceae</taxon>
        <taxon>Vibrio</taxon>
        <taxon>Vibrio oreintalis group</taxon>
    </lineage>
</organism>
<dbReference type="Gene3D" id="1.10.287.950">
    <property type="entry name" value="Methyl-accepting chemotaxis protein"/>
    <property type="match status" value="1"/>
</dbReference>
<dbReference type="FunFam" id="1.10.287.950:FF:000001">
    <property type="entry name" value="Methyl-accepting chemotaxis sensory transducer"/>
    <property type="match status" value="1"/>
</dbReference>
<comment type="caution">
    <text evidence="8">The sequence shown here is derived from an EMBL/GenBank/DDBJ whole genome shotgun (WGS) entry which is preliminary data.</text>
</comment>
<comment type="similarity">
    <text evidence="3">Belongs to the methyl-accepting chemotaxis (MCP) protein family.</text>
</comment>
<evidence type="ECO:0000256" key="4">
    <source>
        <dbReference type="PROSITE-ProRule" id="PRU00284"/>
    </source>
</evidence>
<dbReference type="PROSITE" id="PS50885">
    <property type="entry name" value="HAMP"/>
    <property type="match status" value="1"/>
</dbReference>
<dbReference type="PANTHER" id="PTHR32089:SF55">
    <property type="entry name" value="METHYL ACCEPTING SENSORY TRANSDUCER WITH CACHE_2 SMALL MOLECULE BINDING DOMAIN"/>
    <property type="match status" value="1"/>
</dbReference>
<dbReference type="InterPro" id="IPR004089">
    <property type="entry name" value="MCPsignal_dom"/>
</dbReference>
<dbReference type="InterPro" id="IPR003660">
    <property type="entry name" value="HAMP_dom"/>
</dbReference>
<dbReference type="RefSeq" id="WP_054961434.1">
    <property type="nucleotide sequence ID" value="NZ_LLEI02000014.1"/>
</dbReference>
<dbReference type="Proteomes" id="UP000078406">
    <property type="component" value="Unassembled WGS sequence"/>
</dbReference>
<feature type="transmembrane region" description="Helical" evidence="5">
    <location>
        <begin position="20"/>
        <end position="41"/>
    </location>
</feature>
<dbReference type="GO" id="GO:0007165">
    <property type="term" value="P:signal transduction"/>
    <property type="evidence" value="ECO:0007669"/>
    <property type="project" value="UniProtKB-KW"/>
</dbReference>
<dbReference type="Pfam" id="PF22673">
    <property type="entry name" value="MCP-like_PDC_1"/>
    <property type="match status" value="1"/>
</dbReference>
<name>A0A177Y4T5_9VIBR</name>
<dbReference type="CDD" id="cd12913">
    <property type="entry name" value="PDC1_MCP_like"/>
    <property type="match status" value="1"/>
</dbReference>
<proteinExistence type="inferred from homology"/>
<dbReference type="SMART" id="SM00283">
    <property type="entry name" value="MA"/>
    <property type="match status" value="1"/>
</dbReference>
<dbReference type="Gene3D" id="3.30.450.20">
    <property type="entry name" value="PAS domain"/>
    <property type="match status" value="1"/>
</dbReference>
<dbReference type="EMBL" id="LLEI02000014">
    <property type="protein sequence ID" value="OAJ95874.1"/>
    <property type="molecule type" value="Genomic_DNA"/>
</dbReference>
<keyword evidence="5" id="KW-0472">Membrane</keyword>
<keyword evidence="5" id="KW-0812">Transmembrane</keyword>
<sequence length="724" mass="78279">MKNTQSVGLFGNLSVRWKFLLAAGGSLIITASALMVSFLYASDQAQQLVRRQTENNLKQSAEQYINELANQQSLKMQSFFDGSFDRADMLVKNIVSLKENTDQGLVDSDSLRPLLNQIIKKTVSDHSEMLGLYVVSETEALDNSDVYYVNSEEAASNEVGRFAPYWARSSDGSVELEVLVEEDINDTELDETNTPFNEWYACPIRNQNACVLNPYLDTVGNEEILMTSLTLPIVSKGQLVGMLGVDFGLNKIQTLITDADQNMFSGHGQVLLLSHGGFIVGYDVDQSLVGTHLSEASITGSDSLLSWLSQPTYSVNWEDNGETLRAKIPVQLSANAQPWGLVFDVPRKDVMQQALELEKTLNQANRESVTNIFLIGIFITITVLILNALVASKLVSPIRVVSRSLEDIAGGEGDLTRRLAVNSNDEIGALASGFNQFVSKLQGIVAQISTSVAGAKLNAEEASSISQRTNQGMQQQFTEIDLVASASAQLASTAQEVANSASQAVNSAKEANDAAEQGKVVIDSTTHAMESLVAEVSAAVPIADNLAQNSENITSILVVIESIAEQTNLLALNAAIEAARAGDQGRGFAVVADEVRTLAGRTQDSISEIREVINQLKTGTNEVVVAVQKGNENAQQTAEQVNNTVTVLEQIITHIVSIDEISNRISEAAMEQRGVAEELSHNVTNIRDVSQAVSQEADSSARVSQELSNSMSELQSLVQQFKVE</sequence>
<dbReference type="Pfam" id="PF00015">
    <property type="entry name" value="MCPsignal"/>
    <property type="match status" value="1"/>
</dbReference>
<feature type="domain" description="HAMP" evidence="7">
    <location>
        <begin position="392"/>
        <end position="446"/>
    </location>
</feature>
<dbReference type="GO" id="GO:0016020">
    <property type="term" value="C:membrane"/>
    <property type="evidence" value="ECO:0007669"/>
    <property type="project" value="UniProtKB-SubCell"/>
</dbReference>
<feature type="transmembrane region" description="Helical" evidence="5">
    <location>
        <begin position="369"/>
        <end position="390"/>
    </location>
</feature>
<evidence type="ECO:0000313" key="8">
    <source>
        <dbReference type="EMBL" id="OAJ95874.1"/>
    </source>
</evidence>
<dbReference type="GO" id="GO:0006935">
    <property type="term" value="P:chemotaxis"/>
    <property type="evidence" value="ECO:0007669"/>
    <property type="project" value="UniProtKB-ARBA"/>
</dbReference>
<dbReference type="SMART" id="SM00304">
    <property type="entry name" value="HAMP"/>
    <property type="match status" value="2"/>
</dbReference>
<evidence type="ECO:0000256" key="5">
    <source>
        <dbReference type="SAM" id="Phobius"/>
    </source>
</evidence>
<evidence type="ECO:0000259" key="6">
    <source>
        <dbReference type="PROSITE" id="PS50111"/>
    </source>
</evidence>
<comment type="subcellular location">
    <subcellularLocation>
        <location evidence="1">Membrane</location>
    </subcellularLocation>
</comment>
<keyword evidence="5" id="KW-1133">Transmembrane helix</keyword>
<evidence type="ECO:0000313" key="9">
    <source>
        <dbReference type="Proteomes" id="UP000078406"/>
    </source>
</evidence>
<dbReference type="AlphaFoldDB" id="A0A177Y4T5"/>
<feature type="domain" description="Methyl-accepting transducer" evidence="6">
    <location>
        <begin position="451"/>
        <end position="687"/>
    </location>
</feature>
<dbReference type="PANTHER" id="PTHR32089">
    <property type="entry name" value="METHYL-ACCEPTING CHEMOTAXIS PROTEIN MCPB"/>
    <property type="match status" value="1"/>
</dbReference>
<dbReference type="CDD" id="cd06225">
    <property type="entry name" value="HAMP"/>
    <property type="match status" value="1"/>
</dbReference>
<dbReference type="SUPFAM" id="SSF58104">
    <property type="entry name" value="Methyl-accepting chemotaxis protein (MCP) signaling domain"/>
    <property type="match status" value="1"/>
</dbReference>
<evidence type="ECO:0000256" key="2">
    <source>
        <dbReference type="ARBA" id="ARBA00023224"/>
    </source>
</evidence>
<dbReference type="Pfam" id="PF00672">
    <property type="entry name" value="HAMP"/>
    <property type="match status" value="1"/>
</dbReference>
<gene>
    <name evidence="8" type="ORF">APB76_01915</name>
</gene>
<reference evidence="8 9" key="1">
    <citation type="journal article" date="2016" name="Syst. Appl. Microbiol.">
        <title>Vibrio bivalvicida sp. nov., a novel larval pathogen for bivalve molluscs reared in a hatchery.</title>
        <authorList>
            <person name="Dubert J."/>
            <person name="Romalde J.L."/>
            <person name="Prado S."/>
            <person name="Barja J.L."/>
        </authorList>
    </citation>
    <scope>NUCLEOTIDE SEQUENCE [LARGE SCALE GENOMIC DNA]</scope>
    <source>
        <strain evidence="8 9">605</strain>
    </source>
</reference>
<accession>A0A177Y4T5</accession>
<dbReference type="PROSITE" id="PS50111">
    <property type="entry name" value="CHEMOTAXIS_TRANSDUC_2"/>
    <property type="match status" value="1"/>
</dbReference>
<evidence type="ECO:0000256" key="1">
    <source>
        <dbReference type="ARBA" id="ARBA00004370"/>
    </source>
</evidence>
<evidence type="ECO:0000256" key="3">
    <source>
        <dbReference type="ARBA" id="ARBA00029447"/>
    </source>
</evidence>
<protein>
    <submittedName>
        <fullName evidence="8">Chemotaxis protein</fullName>
    </submittedName>
</protein>
<evidence type="ECO:0000259" key="7">
    <source>
        <dbReference type="PROSITE" id="PS50885"/>
    </source>
</evidence>
<keyword evidence="2 4" id="KW-0807">Transducer</keyword>
<dbReference type="CDD" id="cd11386">
    <property type="entry name" value="MCP_signal"/>
    <property type="match status" value="1"/>
</dbReference>